<proteinExistence type="inferred from homology"/>
<comment type="similarity">
    <text evidence="2 10">Belongs to the Wnt family.</text>
</comment>
<accession>A0A195BPR1</accession>
<dbReference type="InterPro" id="IPR005817">
    <property type="entry name" value="Wnt"/>
</dbReference>
<dbReference type="Gene3D" id="3.30.2460.20">
    <property type="match status" value="1"/>
</dbReference>
<sequence length="387" mass="43164">MTMRGNGPLVILRSLMVAAAATTVPGTWINLGLRHLPQLESAQTMEPFDASASTICVGLKGLSQGQGKLCQLSVDHMFSVAKGAKYGVMECQHQFKDRRWNCSTVHDETVFGPILRIASRETAFVHAITAAGVVYSISRSCRDGHLSSCGCSRSNRPKDLKRDWIWGGCGDNLEYGYKFTQAFVDVRERERSFKRGSREQGRSLMNLHNNEAGRRAVVKRSKVTCKCHGVSGSCSLITCWQQLASFREIETCAVWGIFMQTAIQFCVFLGDFLLDKYDGATEVKVNRRGRLSMRDPRFSVPTANDLVYLDDSPNYCLPNDTLGSLGTQGRLCNRTSSGMDGCNLLCCGRGYNTQKSTIRERCECKFHWCCFVECKTCVKNIDIHTCK</sequence>
<dbReference type="PRINTS" id="PR01349">
    <property type="entry name" value="WNTPROTEIN"/>
</dbReference>
<dbReference type="GO" id="GO:0060070">
    <property type="term" value="P:canonical Wnt signaling pathway"/>
    <property type="evidence" value="ECO:0007669"/>
    <property type="project" value="TreeGrafter"/>
</dbReference>
<dbReference type="SMART" id="SM00097">
    <property type="entry name" value="WNT1"/>
    <property type="match status" value="1"/>
</dbReference>
<evidence type="ECO:0000256" key="9">
    <source>
        <dbReference type="ARBA" id="ARBA00023288"/>
    </source>
</evidence>
<dbReference type="PROSITE" id="PS00246">
    <property type="entry name" value="WNT1"/>
    <property type="match status" value="1"/>
</dbReference>
<evidence type="ECO:0000256" key="8">
    <source>
        <dbReference type="ARBA" id="ARBA00023180"/>
    </source>
</evidence>
<dbReference type="Pfam" id="PF00110">
    <property type="entry name" value="wnt"/>
    <property type="match status" value="1"/>
</dbReference>
<dbReference type="PANTHER" id="PTHR12027">
    <property type="entry name" value="WNT RELATED"/>
    <property type="match status" value="1"/>
</dbReference>
<dbReference type="InterPro" id="IPR018161">
    <property type="entry name" value="Wnt_CS"/>
</dbReference>
<dbReference type="InterPro" id="IPR043158">
    <property type="entry name" value="Wnt_C"/>
</dbReference>
<evidence type="ECO:0000256" key="6">
    <source>
        <dbReference type="ARBA" id="ARBA00022687"/>
    </source>
</evidence>
<dbReference type="GO" id="GO:0005615">
    <property type="term" value="C:extracellular space"/>
    <property type="evidence" value="ECO:0007669"/>
    <property type="project" value="TreeGrafter"/>
</dbReference>
<dbReference type="GO" id="GO:0007517">
    <property type="term" value="P:muscle organ development"/>
    <property type="evidence" value="ECO:0007669"/>
    <property type="project" value="UniProtKB-ARBA"/>
</dbReference>
<dbReference type="GO" id="GO:0000902">
    <property type="term" value="P:cell morphogenesis"/>
    <property type="evidence" value="ECO:0007669"/>
    <property type="project" value="UniProtKB-ARBA"/>
</dbReference>
<reference evidence="11 12" key="1">
    <citation type="submission" date="2015-09" db="EMBL/GenBank/DDBJ databases">
        <title>Atta colombica WGS genome.</title>
        <authorList>
            <person name="Nygaard S."/>
            <person name="Hu H."/>
            <person name="Boomsma J."/>
            <person name="Zhang G."/>
        </authorList>
    </citation>
    <scope>NUCLEOTIDE SEQUENCE [LARGE SCALE GENOMIC DNA]</scope>
    <source>
        <strain evidence="11">Treedump-2</strain>
        <tissue evidence="11">Whole body</tissue>
    </source>
</reference>
<dbReference type="GO" id="GO:0030182">
    <property type="term" value="P:neuron differentiation"/>
    <property type="evidence" value="ECO:0007669"/>
    <property type="project" value="TreeGrafter"/>
</dbReference>
<keyword evidence="12" id="KW-1185">Reference proteome</keyword>
<dbReference type="CDD" id="cd19337">
    <property type="entry name" value="Wnt_Wnt5"/>
    <property type="match status" value="1"/>
</dbReference>
<protein>
    <recommendedName>
        <fullName evidence="10">Protein Wnt</fullName>
    </recommendedName>
</protein>
<dbReference type="PANTHER" id="PTHR12027:SF77">
    <property type="entry name" value="PROTEIN WNT-5"/>
    <property type="match status" value="1"/>
</dbReference>
<dbReference type="Proteomes" id="UP000078540">
    <property type="component" value="Unassembled WGS sequence"/>
</dbReference>
<keyword evidence="6 10" id="KW-0879">Wnt signaling pathway</keyword>
<dbReference type="AlphaFoldDB" id="A0A195BPR1"/>
<keyword evidence="4" id="KW-0964">Secreted</keyword>
<evidence type="ECO:0000313" key="11">
    <source>
        <dbReference type="EMBL" id="KYM88507.1"/>
    </source>
</evidence>
<keyword evidence="7" id="KW-1015">Disulfide bond</keyword>
<evidence type="ECO:0000256" key="4">
    <source>
        <dbReference type="ARBA" id="ARBA00022525"/>
    </source>
</evidence>
<dbReference type="FunFam" id="3.30.2460.20:FF:000001">
    <property type="entry name" value="Wnt homolog"/>
    <property type="match status" value="1"/>
</dbReference>
<evidence type="ECO:0000256" key="1">
    <source>
        <dbReference type="ARBA" id="ARBA00004498"/>
    </source>
</evidence>
<comment type="subcellular location">
    <subcellularLocation>
        <location evidence="1 10">Secreted</location>
        <location evidence="1 10">Extracellular space</location>
        <location evidence="1 10">Extracellular matrix</location>
    </subcellularLocation>
</comment>
<dbReference type="GO" id="GO:0060560">
    <property type="term" value="P:developmental growth involved in morphogenesis"/>
    <property type="evidence" value="ECO:0007669"/>
    <property type="project" value="UniProtKB-ARBA"/>
</dbReference>
<keyword evidence="9" id="KW-0449">Lipoprotein</keyword>
<comment type="function">
    <text evidence="10">Ligand for members of the frizzled family of seven transmembrane receptors.</text>
</comment>
<evidence type="ECO:0000313" key="12">
    <source>
        <dbReference type="Proteomes" id="UP000078540"/>
    </source>
</evidence>
<evidence type="ECO:0000256" key="5">
    <source>
        <dbReference type="ARBA" id="ARBA00022530"/>
    </source>
</evidence>
<dbReference type="EMBL" id="KQ976424">
    <property type="protein sequence ID" value="KYM88507.1"/>
    <property type="molecule type" value="Genomic_DNA"/>
</dbReference>
<dbReference type="STRING" id="520822.A0A195BPR1"/>
<evidence type="ECO:0000256" key="7">
    <source>
        <dbReference type="ARBA" id="ARBA00023157"/>
    </source>
</evidence>
<dbReference type="GO" id="GO:0005125">
    <property type="term" value="F:cytokine activity"/>
    <property type="evidence" value="ECO:0007669"/>
    <property type="project" value="TreeGrafter"/>
</dbReference>
<evidence type="ECO:0000256" key="10">
    <source>
        <dbReference type="RuleBase" id="RU003500"/>
    </source>
</evidence>
<evidence type="ECO:0000256" key="2">
    <source>
        <dbReference type="ARBA" id="ARBA00005683"/>
    </source>
</evidence>
<organism evidence="11 12">
    <name type="scientific">Atta colombica</name>
    <dbReference type="NCBI Taxonomy" id="520822"/>
    <lineage>
        <taxon>Eukaryota</taxon>
        <taxon>Metazoa</taxon>
        <taxon>Ecdysozoa</taxon>
        <taxon>Arthropoda</taxon>
        <taxon>Hexapoda</taxon>
        <taxon>Insecta</taxon>
        <taxon>Pterygota</taxon>
        <taxon>Neoptera</taxon>
        <taxon>Endopterygota</taxon>
        <taxon>Hymenoptera</taxon>
        <taxon>Apocrita</taxon>
        <taxon>Aculeata</taxon>
        <taxon>Formicoidea</taxon>
        <taxon>Formicidae</taxon>
        <taxon>Myrmicinae</taxon>
        <taxon>Atta</taxon>
    </lineage>
</organism>
<evidence type="ECO:0000256" key="3">
    <source>
        <dbReference type="ARBA" id="ARBA00022473"/>
    </source>
</evidence>
<keyword evidence="5" id="KW-0272">Extracellular matrix</keyword>
<keyword evidence="3 10" id="KW-0217">Developmental protein</keyword>
<dbReference type="GO" id="GO:0045165">
    <property type="term" value="P:cell fate commitment"/>
    <property type="evidence" value="ECO:0007669"/>
    <property type="project" value="TreeGrafter"/>
</dbReference>
<dbReference type="GO" id="GO:0005109">
    <property type="term" value="F:frizzled binding"/>
    <property type="evidence" value="ECO:0007669"/>
    <property type="project" value="TreeGrafter"/>
</dbReference>
<gene>
    <name evidence="11" type="ORF">ALC53_02990</name>
</gene>
<keyword evidence="8" id="KW-0325">Glycoprotein</keyword>
<name>A0A195BPR1_9HYME</name>